<feature type="transmembrane region" description="Helical" evidence="15">
    <location>
        <begin position="186"/>
        <end position="206"/>
    </location>
</feature>
<evidence type="ECO:0000256" key="13">
    <source>
        <dbReference type="ARBA" id="ARBA00023136"/>
    </source>
</evidence>
<dbReference type="EC" id="2.7.13.3" evidence="3"/>
<keyword evidence="9 18" id="KW-0418">Kinase</keyword>
<feature type="transmembrane region" description="Helical" evidence="15">
    <location>
        <begin position="12"/>
        <end position="36"/>
    </location>
</feature>
<dbReference type="InterPro" id="IPR036890">
    <property type="entry name" value="HATPase_C_sf"/>
</dbReference>
<evidence type="ECO:0000256" key="11">
    <source>
        <dbReference type="ARBA" id="ARBA00022989"/>
    </source>
</evidence>
<dbReference type="PRINTS" id="PR00344">
    <property type="entry name" value="BCTRLSENSOR"/>
</dbReference>
<dbReference type="PROSITE" id="PS50109">
    <property type="entry name" value="HIS_KIN"/>
    <property type="match status" value="1"/>
</dbReference>
<comment type="subcellular location">
    <subcellularLocation>
        <location evidence="2">Cell membrane</location>
        <topology evidence="2">Multi-pass membrane protein</topology>
    </subcellularLocation>
</comment>
<evidence type="ECO:0000259" key="16">
    <source>
        <dbReference type="PROSITE" id="PS50109"/>
    </source>
</evidence>
<dbReference type="PROSITE" id="PS50885">
    <property type="entry name" value="HAMP"/>
    <property type="match status" value="1"/>
</dbReference>
<evidence type="ECO:0000313" key="19">
    <source>
        <dbReference type="Proteomes" id="UP000264313"/>
    </source>
</evidence>
<dbReference type="SUPFAM" id="SSF158472">
    <property type="entry name" value="HAMP domain-like"/>
    <property type="match status" value="1"/>
</dbReference>
<dbReference type="AlphaFoldDB" id="A0A351RCL8"/>
<accession>A0A351RCL8</accession>
<evidence type="ECO:0000256" key="2">
    <source>
        <dbReference type="ARBA" id="ARBA00004651"/>
    </source>
</evidence>
<keyword evidence="11 15" id="KW-1133">Transmembrane helix</keyword>
<feature type="domain" description="HAMP" evidence="17">
    <location>
        <begin position="208"/>
        <end position="260"/>
    </location>
</feature>
<dbReference type="InterPro" id="IPR003661">
    <property type="entry name" value="HisK_dim/P_dom"/>
</dbReference>
<protein>
    <recommendedName>
        <fullName evidence="3">histidine kinase</fullName>
        <ecNumber evidence="3">2.7.13.3</ecNumber>
    </recommendedName>
</protein>
<feature type="coiled-coil region" evidence="14">
    <location>
        <begin position="152"/>
        <end position="179"/>
    </location>
</feature>
<dbReference type="InterPro" id="IPR036097">
    <property type="entry name" value="HisK_dim/P_sf"/>
</dbReference>
<evidence type="ECO:0000256" key="6">
    <source>
        <dbReference type="ARBA" id="ARBA00022679"/>
    </source>
</evidence>
<dbReference type="Gene3D" id="3.30.565.10">
    <property type="entry name" value="Histidine kinase-like ATPase, C-terminal domain"/>
    <property type="match status" value="1"/>
</dbReference>
<dbReference type="Pfam" id="PF00512">
    <property type="entry name" value="HisKA"/>
    <property type="match status" value="1"/>
</dbReference>
<dbReference type="CDD" id="cd06225">
    <property type="entry name" value="HAMP"/>
    <property type="match status" value="1"/>
</dbReference>
<keyword evidence="4" id="KW-1003">Cell membrane</keyword>
<gene>
    <name evidence="18" type="ORF">DCW48_09775</name>
</gene>
<dbReference type="SMART" id="SM00304">
    <property type="entry name" value="HAMP"/>
    <property type="match status" value="1"/>
</dbReference>
<dbReference type="GO" id="GO:0005886">
    <property type="term" value="C:plasma membrane"/>
    <property type="evidence" value="ECO:0007669"/>
    <property type="project" value="UniProtKB-SubCell"/>
</dbReference>
<evidence type="ECO:0000256" key="9">
    <source>
        <dbReference type="ARBA" id="ARBA00022777"/>
    </source>
</evidence>
<feature type="domain" description="Histidine kinase" evidence="16">
    <location>
        <begin position="277"/>
        <end position="487"/>
    </location>
</feature>
<proteinExistence type="predicted"/>
<evidence type="ECO:0000256" key="8">
    <source>
        <dbReference type="ARBA" id="ARBA00022741"/>
    </source>
</evidence>
<dbReference type="InterPro" id="IPR004358">
    <property type="entry name" value="Sig_transdc_His_kin-like_C"/>
</dbReference>
<dbReference type="GO" id="GO:0000155">
    <property type="term" value="F:phosphorelay sensor kinase activity"/>
    <property type="evidence" value="ECO:0007669"/>
    <property type="project" value="InterPro"/>
</dbReference>
<dbReference type="Proteomes" id="UP000264313">
    <property type="component" value="Unassembled WGS sequence"/>
</dbReference>
<evidence type="ECO:0000259" key="17">
    <source>
        <dbReference type="PROSITE" id="PS50885"/>
    </source>
</evidence>
<dbReference type="PANTHER" id="PTHR45528">
    <property type="entry name" value="SENSOR HISTIDINE KINASE CPXA"/>
    <property type="match status" value="1"/>
</dbReference>
<dbReference type="InterPro" id="IPR050398">
    <property type="entry name" value="HssS/ArlS-like"/>
</dbReference>
<dbReference type="Pfam" id="PF00672">
    <property type="entry name" value="HAMP"/>
    <property type="match status" value="1"/>
</dbReference>
<keyword evidence="12" id="KW-0902">Two-component regulatory system</keyword>
<evidence type="ECO:0000256" key="5">
    <source>
        <dbReference type="ARBA" id="ARBA00022553"/>
    </source>
</evidence>
<dbReference type="GO" id="GO:0005524">
    <property type="term" value="F:ATP binding"/>
    <property type="evidence" value="ECO:0007669"/>
    <property type="project" value="UniProtKB-KW"/>
</dbReference>
<evidence type="ECO:0000256" key="7">
    <source>
        <dbReference type="ARBA" id="ARBA00022692"/>
    </source>
</evidence>
<name>A0A351RCL8_9PROT</name>
<evidence type="ECO:0000256" key="10">
    <source>
        <dbReference type="ARBA" id="ARBA00022840"/>
    </source>
</evidence>
<keyword evidence="7 15" id="KW-0812">Transmembrane</keyword>
<evidence type="ECO:0000256" key="12">
    <source>
        <dbReference type="ARBA" id="ARBA00023012"/>
    </source>
</evidence>
<dbReference type="Gene3D" id="6.10.340.10">
    <property type="match status" value="1"/>
</dbReference>
<dbReference type="CDD" id="cd00075">
    <property type="entry name" value="HATPase"/>
    <property type="match status" value="1"/>
</dbReference>
<dbReference type="SMART" id="SM00388">
    <property type="entry name" value="HisKA"/>
    <property type="match status" value="1"/>
</dbReference>
<dbReference type="STRING" id="1132855.GCA_000384255_00600"/>
<comment type="catalytic activity">
    <reaction evidence="1">
        <text>ATP + protein L-histidine = ADP + protein N-phospho-L-histidine.</text>
        <dbReference type="EC" id="2.7.13.3"/>
    </reaction>
</comment>
<dbReference type="PANTHER" id="PTHR45528:SF1">
    <property type="entry name" value="SENSOR HISTIDINE KINASE CPXA"/>
    <property type="match status" value="1"/>
</dbReference>
<sequence>MAKKKTSLKDLLLIHELAFILLIFLVASIGAIGIQLQDQSSQESNRINSLVQEMQQTRGDLYRQLKELFDAYFLDDPEARSEYNQFTVSVESHFKQLQLLAVGEAEKAAIHDLHAGYQAFVSETSALFDQDAHLNSDDLKKILNTDLEAGLFNRYESLLASTERLLNQKQTELDTQLKNSKRKSNYLLFTPLLLAILLLLFSRVFLKRSIVRPIEGLLHATTEISAGNLTHKAPDENIEELASLSKAVNEMADKLLTSQENLIRTEKQAAQGLLVPMLAHNIRNPLASIRATAQVMDDPNNNAETQESINGIINTVDRLERWTGALLAYLHPLQPQPTDTNIHEIVSGALTPLQQKIAEKSIQLSLPNWPKSNAIYNDEIFTDHHLLEQVIYNLMLNAIDASSKNAPIEIALKITQSEFNLYLMDRGSGMPFTPDPSAMSAPTTKRFGTGIGIPFAFKVCDVLGGSLQFTSRHGGGTTIVITLPKTLNTAHRAV</sequence>
<dbReference type="CDD" id="cd00082">
    <property type="entry name" value="HisKA"/>
    <property type="match status" value="1"/>
</dbReference>
<organism evidence="18 19">
    <name type="scientific">Methylotenera mobilis</name>
    <dbReference type="NCBI Taxonomy" id="359408"/>
    <lineage>
        <taxon>Bacteria</taxon>
        <taxon>Pseudomonadati</taxon>
        <taxon>Pseudomonadota</taxon>
        <taxon>Betaproteobacteria</taxon>
        <taxon>Nitrosomonadales</taxon>
        <taxon>Methylophilaceae</taxon>
        <taxon>Methylotenera</taxon>
    </lineage>
</organism>
<dbReference type="Pfam" id="PF02518">
    <property type="entry name" value="HATPase_c"/>
    <property type="match status" value="1"/>
</dbReference>
<evidence type="ECO:0000256" key="3">
    <source>
        <dbReference type="ARBA" id="ARBA00012438"/>
    </source>
</evidence>
<evidence type="ECO:0000256" key="1">
    <source>
        <dbReference type="ARBA" id="ARBA00000085"/>
    </source>
</evidence>
<evidence type="ECO:0000256" key="4">
    <source>
        <dbReference type="ARBA" id="ARBA00022475"/>
    </source>
</evidence>
<dbReference type="Gene3D" id="1.10.287.130">
    <property type="match status" value="1"/>
</dbReference>
<dbReference type="SUPFAM" id="SSF55874">
    <property type="entry name" value="ATPase domain of HSP90 chaperone/DNA topoisomerase II/histidine kinase"/>
    <property type="match status" value="1"/>
</dbReference>
<keyword evidence="14" id="KW-0175">Coiled coil</keyword>
<comment type="caution">
    <text evidence="18">The sequence shown here is derived from an EMBL/GenBank/DDBJ whole genome shotgun (WGS) entry which is preliminary data.</text>
</comment>
<reference evidence="18 19" key="1">
    <citation type="journal article" date="2018" name="Nat. Biotechnol.">
        <title>A standardized bacterial taxonomy based on genome phylogeny substantially revises the tree of life.</title>
        <authorList>
            <person name="Parks D.H."/>
            <person name="Chuvochina M."/>
            <person name="Waite D.W."/>
            <person name="Rinke C."/>
            <person name="Skarshewski A."/>
            <person name="Chaumeil P.A."/>
            <person name="Hugenholtz P."/>
        </authorList>
    </citation>
    <scope>NUCLEOTIDE SEQUENCE [LARGE SCALE GENOMIC DNA]</scope>
    <source>
        <strain evidence="18">UBA9958</strain>
    </source>
</reference>
<keyword evidence="6" id="KW-0808">Transferase</keyword>
<evidence type="ECO:0000256" key="14">
    <source>
        <dbReference type="SAM" id="Coils"/>
    </source>
</evidence>
<dbReference type="InterPro" id="IPR003594">
    <property type="entry name" value="HATPase_dom"/>
</dbReference>
<keyword evidence="5" id="KW-0597">Phosphoprotein</keyword>
<dbReference type="InterPro" id="IPR003660">
    <property type="entry name" value="HAMP_dom"/>
</dbReference>
<dbReference type="SMART" id="SM00387">
    <property type="entry name" value="HATPase_c"/>
    <property type="match status" value="1"/>
</dbReference>
<keyword evidence="13 15" id="KW-0472">Membrane</keyword>
<dbReference type="InterPro" id="IPR005467">
    <property type="entry name" value="His_kinase_dom"/>
</dbReference>
<evidence type="ECO:0000313" key="18">
    <source>
        <dbReference type="EMBL" id="HBA09789.1"/>
    </source>
</evidence>
<keyword evidence="8" id="KW-0547">Nucleotide-binding</keyword>
<dbReference type="SUPFAM" id="SSF47384">
    <property type="entry name" value="Homodimeric domain of signal transducing histidine kinase"/>
    <property type="match status" value="1"/>
</dbReference>
<evidence type="ECO:0000256" key="15">
    <source>
        <dbReference type="SAM" id="Phobius"/>
    </source>
</evidence>
<dbReference type="EMBL" id="DNAA01000229">
    <property type="protein sequence ID" value="HBA09789.1"/>
    <property type="molecule type" value="Genomic_DNA"/>
</dbReference>
<keyword evidence="10" id="KW-0067">ATP-binding</keyword>